<name>A0A6A7ANG2_9PLEO</name>
<dbReference type="GO" id="GO:1990414">
    <property type="term" value="P:replication-born double-strand break repair via sister chromatid exchange"/>
    <property type="evidence" value="ECO:0007669"/>
    <property type="project" value="TreeGrafter"/>
</dbReference>
<dbReference type="Gene3D" id="3.40.50.1220">
    <property type="entry name" value="TPP-binding domain"/>
    <property type="match status" value="1"/>
</dbReference>
<dbReference type="GO" id="GO:0070403">
    <property type="term" value="F:NAD+ binding"/>
    <property type="evidence" value="ECO:0007669"/>
    <property type="project" value="InterPro"/>
</dbReference>
<dbReference type="GO" id="GO:0006282">
    <property type="term" value="P:regulation of DNA repair"/>
    <property type="evidence" value="ECO:0007669"/>
    <property type="project" value="TreeGrafter"/>
</dbReference>
<evidence type="ECO:0000313" key="3">
    <source>
        <dbReference type="EMBL" id="KAF2843857.1"/>
    </source>
</evidence>
<dbReference type="PANTHER" id="PTHR11085:SF15">
    <property type="entry name" value="NAD-DEPENDENT HISTONE DEACETYLASE HST4"/>
    <property type="match status" value="1"/>
</dbReference>
<dbReference type="Proteomes" id="UP000799423">
    <property type="component" value="Unassembled WGS sequence"/>
</dbReference>
<reference evidence="3" key="1">
    <citation type="submission" date="2020-01" db="EMBL/GenBank/DDBJ databases">
        <authorList>
            <consortium name="DOE Joint Genome Institute"/>
            <person name="Haridas S."/>
            <person name="Albert R."/>
            <person name="Binder M."/>
            <person name="Bloem J."/>
            <person name="Labutti K."/>
            <person name="Salamov A."/>
            <person name="Andreopoulos B."/>
            <person name="Baker S.E."/>
            <person name="Barry K."/>
            <person name="Bills G."/>
            <person name="Bluhm B.H."/>
            <person name="Cannon C."/>
            <person name="Castanera R."/>
            <person name="Culley D.E."/>
            <person name="Daum C."/>
            <person name="Ezra D."/>
            <person name="Gonzalez J.B."/>
            <person name="Henrissat B."/>
            <person name="Kuo A."/>
            <person name="Liang C."/>
            <person name="Lipzen A."/>
            <person name="Lutzoni F."/>
            <person name="Magnuson J."/>
            <person name="Mondo S."/>
            <person name="Nolan M."/>
            <person name="Ohm R."/>
            <person name="Pangilinan J."/>
            <person name="Park H.-J."/>
            <person name="Ramirez L."/>
            <person name="Alfaro M."/>
            <person name="Sun H."/>
            <person name="Tritt A."/>
            <person name="Yoshinaga Y."/>
            <person name="Zwiers L.-H."/>
            <person name="Turgeon B.G."/>
            <person name="Goodwin S.B."/>
            <person name="Spatafora J.W."/>
            <person name="Crous P.W."/>
            <person name="Grigoriev I.V."/>
        </authorList>
    </citation>
    <scope>NUCLEOTIDE SEQUENCE</scope>
    <source>
        <strain evidence="3">IPT5</strain>
    </source>
</reference>
<dbReference type="InterPro" id="IPR029035">
    <property type="entry name" value="DHS-like_NAD/FAD-binding_dom"/>
</dbReference>
<feature type="compositionally biased region" description="Polar residues" evidence="2">
    <location>
        <begin position="1"/>
        <end position="11"/>
    </location>
</feature>
<dbReference type="Gene3D" id="3.30.1600.10">
    <property type="entry name" value="SIR2/SIRT2 'Small Domain"/>
    <property type="match status" value="1"/>
</dbReference>
<dbReference type="AlphaFoldDB" id="A0A6A7ANG2"/>
<feature type="region of interest" description="Disordered" evidence="2">
    <location>
        <begin position="1"/>
        <end position="33"/>
    </location>
</feature>
<sequence>MPSPPSSNGDNSRPAKRRKMAEPEGRKKEYLDHSRSDVEEDELLQLQRLLSVLHKKRKIVVIAGAGISVSAGIPDFRSATGLFNSLKKQHELKFSGKDLFDASVYQDDTSTSAFHDM</sequence>
<dbReference type="InterPro" id="IPR003000">
    <property type="entry name" value="Sirtuin"/>
</dbReference>
<protein>
    <submittedName>
        <fullName evidence="3">DHS-like NAD/FAD-binding domain-containing protein</fullName>
    </submittedName>
</protein>
<evidence type="ECO:0000313" key="4">
    <source>
        <dbReference type="Proteomes" id="UP000799423"/>
    </source>
</evidence>
<feature type="non-terminal residue" evidence="3">
    <location>
        <position position="117"/>
    </location>
</feature>
<evidence type="ECO:0000256" key="1">
    <source>
        <dbReference type="ARBA" id="ARBA00022679"/>
    </source>
</evidence>
<dbReference type="SUPFAM" id="SSF52467">
    <property type="entry name" value="DHS-like NAD/FAD-binding domain"/>
    <property type="match status" value="1"/>
</dbReference>
<dbReference type="OrthoDB" id="2919105at2759"/>
<dbReference type="EMBL" id="MU006516">
    <property type="protein sequence ID" value="KAF2843857.1"/>
    <property type="molecule type" value="Genomic_DNA"/>
</dbReference>
<keyword evidence="1" id="KW-0808">Transferase</keyword>
<dbReference type="Pfam" id="PF02146">
    <property type="entry name" value="SIR2"/>
    <property type="match status" value="1"/>
</dbReference>
<organism evidence="3 4">
    <name type="scientific">Plenodomus tracheiphilus IPT5</name>
    <dbReference type="NCBI Taxonomy" id="1408161"/>
    <lineage>
        <taxon>Eukaryota</taxon>
        <taxon>Fungi</taxon>
        <taxon>Dikarya</taxon>
        <taxon>Ascomycota</taxon>
        <taxon>Pezizomycotina</taxon>
        <taxon>Dothideomycetes</taxon>
        <taxon>Pleosporomycetidae</taxon>
        <taxon>Pleosporales</taxon>
        <taxon>Pleosporineae</taxon>
        <taxon>Leptosphaeriaceae</taxon>
        <taxon>Plenodomus</taxon>
    </lineage>
</organism>
<feature type="compositionally biased region" description="Basic and acidic residues" evidence="2">
    <location>
        <begin position="20"/>
        <end position="33"/>
    </location>
</feature>
<dbReference type="GO" id="GO:0031508">
    <property type="term" value="P:pericentric heterochromatin formation"/>
    <property type="evidence" value="ECO:0007669"/>
    <property type="project" value="TreeGrafter"/>
</dbReference>
<proteinExistence type="predicted"/>
<accession>A0A6A7ANG2</accession>
<dbReference type="GO" id="GO:0000122">
    <property type="term" value="P:negative regulation of transcription by RNA polymerase II"/>
    <property type="evidence" value="ECO:0007669"/>
    <property type="project" value="TreeGrafter"/>
</dbReference>
<evidence type="ECO:0000256" key="2">
    <source>
        <dbReference type="SAM" id="MobiDB-lite"/>
    </source>
</evidence>
<dbReference type="GO" id="GO:0005634">
    <property type="term" value="C:nucleus"/>
    <property type="evidence" value="ECO:0007669"/>
    <property type="project" value="TreeGrafter"/>
</dbReference>
<dbReference type="PANTHER" id="PTHR11085">
    <property type="entry name" value="NAD-DEPENDENT PROTEIN DEACYLASE SIRTUIN-5, MITOCHONDRIAL-RELATED"/>
    <property type="match status" value="1"/>
</dbReference>
<dbReference type="InterPro" id="IPR050134">
    <property type="entry name" value="NAD-dep_sirtuin_deacylases"/>
</dbReference>
<keyword evidence="4" id="KW-1185">Reference proteome</keyword>
<dbReference type="GO" id="GO:0031934">
    <property type="term" value="C:mating-type region heterochromatin"/>
    <property type="evidence" value="ECO:0007669"/>
    <property type="project" value="TreeGrafter"/>
</dbReference>
<dbReference type="InterPro" id="IPR026591">
    <property type="entry name" value="Sirtuin_cat_small_dom_sf"/>
</dbReference>
<gene>
    <name evidence="3" type="ORF">T440DRAFT_484596</name>
</gene>
<dbReference type="GO" id="GO:0017136">
    <property type="term" value="F:histone deacetylase activity, NAD-dependent"/>
    <property type="evidence" value="ECO:0007669"/>
    <property type="project" value="TreeGrafter"/>
</dbReference>